<protein>
    <recommendedName>
        <fullName evidence="2">Carboxypeptidase regulatory-like domain-containing protein</fullName>
    </recommendedName>
</protein>
<dbReference type="AlphaFoldDB" id="A0A3B1E5W0"/>
<organism evidence="1">
    <name type="scientific">hydrothermal vent metagenome</name>
    <dbReference type="NCBI Taxonomy" id="652676"/>
    <lineage>
        <taxon>unclassified sequences</taxon>
        <taxon>metagenomes</taxon>
        <taxon>ecological metagenomes</taxon>
    </lineage>
</organism>
<evidence type="ECO:0008006" key="2">
    <source>
        <dbReference type="Google" id="ProtNLM"/>
    </source>
</evidence>
<reference evidence="1" key="1">
    <citation type="submission" date="2018-06" db="EMBL/GenBank/DDBJ databases">
        <authorList>
            <person name="Zhirakovskaya E."/>
        </authorList>
    </citation>
    <scope>NUCLEOTIDE SEQUENCE</scope>
</reference>
<accession>A0A3B1E5W0</accession>
<evidence type="ECO:0000313" key="1">
    <source>
        <dbReference type="EMBL" id="VAX38317.1"/>
    </source>
</evidence>
<name>A0A3B1E5W0_9ZZZZ</name>
<gene>
    <name evidence="1" type="ORF">MNBD_PLANCTO02-799</name>
</gene>
<proteinExistence type="predicted"/>
<sequence length="122" mass="13191">MLSILGCDNAPKDAPDTIEVTGTATLDGKNIPEGSVVFDPIDGIGGSSAGKIVDGKFKFQSQFGEKRVLITANRKTGEKDQYGGDVSVQYVPERYSDSSKSELKKTVTDGQKNEFHFELKSK</sequence>
<dbReference type="EMBL" id="UOGL01000178">
    <property type="protein sequence ID" value="VAX38317.1"/>
    <property type="molecule type" value="Genomic_DNA"/>
</dbReference>